<keyword evidence="1" id="KW-0812">Transmembrane</keyword>
<proteinExistence type="predicted"/>
<keyword evidence="1" id="KW-1133">Transmembrane helix</keyword>
<dbReference type="EMBL" id="CP029289">
    <property type="protein sequence ID" value="AWR93753.1"/>
    <property type="molecule type" value="Genomic_DNA"/>
</dbReference>
<keyword evidence="1" id="KW-0472">Membrane</keyword>
<gene>
    <name evidence="2" type="ORF">DFR85_03115</name>
</gene>
<organism evidence="2 3">
    <name type="scientific">Acidianus brierleyi</name>
    <dbReference type="NCBI Taxonomy" id="41673"/>
    <lineage>
        <taxon>Archaea</taxon>
        <taxon>Thermoproteota</taxon>
        <taxon>Thermoprotei</taxon>
        <taxon>Sulfolobales</taxon>
        <taxon>Sulfolobaceae</taxon>
        <taxon>Acidianus</taxon>
    </lineage>
</organism>
<accession>A0A2U9ICL6</accession>
<protein>
    <recommendedName>
        <fullName evidence="4">DUF929 domain-containing protein</fullName>
    </recommendedName>
</protein>
<dbReference type="Proteomes" id="UP000248044">
    <property type="component" value="Chromosome"/>
</dbReference>
<reference evidence="2 3" key="1">
    <citation type="submission" date="2018-05" db="EMBL/GenBank/DDBJ databases">
        <title>Complete Genome Sequences of Extremely Thermoacidophilic, Metal-Mobilizing Type-Strain Members of the Archaeal Family Sulfolobaceae: Acidianus brierleyi DSM-1651T, Acidianus sulfidivorans DSM-18786T, Metallosphaera hakonensis DSM-7519T, and Metallosphaera prunae DSM-10039T.</title>
        <authorList>
            <person name="Counts J.A."/>
            <person name="Kelly R.M."/>
        </authorList>
    </citation>
    <scope>NUCLEOTIDE SEQUENCE [LARGE SCALE GENOMIC DNA]</scope>
    <source>
        <strain evidence="2 3">DSM 1651</strain>
    </source>
</reference>
<keyword evidence="3" id="KW-1185">Reference proteome</keyword>
<dbReference type="AlphaFoldDB" id="A0A2U9ICL6"/>
<dbReference type="GeneID" id="36831113"/>
<dbReference type="Pfam" id="PF06053">
    <property type="entry name" value="DUF929"/>
    <property type="match status" value="1"/>
</dbReference>
<dbReference type="RefSeq" id="WP_110269637.1">
    <property type="nucleotide sequence ID" value="NZ_CP029289.2"/>
</dbReference>
<evidence type="ECO:0000313" key="3">
    <source>
        <dbReference type="Proteomes" id="UP000248044"/>
    </source>
</evidence>
<evidence type="ECO:0008006" key="4">
    <source>
        <dbReference type="Google" id="ProtNLM"/>
    </source>
</evidence>
<dbReference type="InterPro" id="IPR009272">
    <property type="entry name" value="DUF929"/>
</dbReference>
<evidence type="ECO:0000256" key="1">
    <source>
        <dbReference type="SAM" id="Phobius"/>
    </source>
</evidence>
<sequence>MRSLRNVGFAFIGFIAILVVFGVYESYFTATSAIGDPISNNIYYKLEAYSNSNFSYSFVPSSIDMSTIKVYNSSYIAKYEGKPDIIYIGAEWCPYCGADRWAIIITLLRFGNFSGLDYMLSSTNDIYPNTPTFTFSNSTYNSKYVSFIPYEFENREGEPLNTPPYYIQYLWKGLANNSIPFVYIGGYYYQTGTIINPGLINGKSWNYVIDQLGSNTEFAKQVYTEANMLTAEICKVNGNQPSNVCKNPTILQIEKMLSIQFEDLEIDDKS</sequence>
<feature type="transmembrane region" description="Helical" evidence="1">
    <location>
        <begin position="7"/>
        <end position="24"/>
    </location>
</feature>
<evidence type="ECO:0000313" key="2">
    <source>
        <dbReference type="EMBL" id="AWR93753.1"/>
    </source>
</evidence>
<dbReference type="OrthoDB" id="5970at2157"/>
<name>A0A2U9ICL6_9CREN</name>
<dbReference type="KEGG" id="abri:DFR85_03115"/>